<dbReference type="SUPFAM" id="SSF141072">
    <property type="entry name" value="CalX-like"/>
    <property type="match status" value="41"/>
</dbReference>
<dbReference type="InterPro" id="IPR013517">
    <property type="entry name" value="FG-GAP"/>
</dbReference>
<dbReference type="InterPro" id="IPR028994">
    <property type="entry name" value="Integrin_alpha_N"/>
</dbReference>
<feature type="domain" description="Calx-beta" evidence="7">
    <location>
        <begin position="5532"/>
        <end position="5628"/>
    </location>
</feature>
<feature type="domain" description="Calx-beta" evidence="7">
    <location>
        <begin position="5980"/>
        <end position="6076"/>
    </location>
</feature>
<reference evidence="8 9" key="1">
    <citation type="submission" date="2019-08" db="EMBL/GenBank/DDBJ databases">
        <title>Deep-cultivation of Planctomycetes and their phenomic and genomic characterization uncovers novel biology.</title>
        <authorList>
            <person name="Wiegand S."/>
            <person name="Jogler M."/>
            <person name="Boedeker C."/>
            <person name="Pinto D."/>
            <person name="Vollmers J."/>
            <person name="Rivas-Marin E."/>
            <person name="Kohn T."/>
            <person name="Peeters S.H."/>
            <person name="Heuer A."/>
            <person name="Rast P."/>
            <person name="Oberbeckmann S."/>
            <person name="Bunk B."/>
            <person name="Jeske O."/>
            <person name="Meyerdierks A."/>
            <person name="Storesund J.E."/>
            <person name="Kallscheuer N."/>
            <person name="Luecker S."/>
            <person name="Lage O.M."/>
            <person name="Pohl T."/>
            <person name="Merkel B.J."/>
            <person name="Hornburger P."/>
            <person name="Mueller R.-W."/>
            <person name="Bruemmer F."/>
            <person name="Labrenz M."/>
            <person name="Spormann A.M."/>
            <person name="Op den Camp H."/>
            <person name="Overmann J."/>
            <person name="Amann R."/>
            <person name="Jetten M.S.M."/>
            <person name="Mascher T."/>
            <person name="Medema M.H."/>
            <person name="Devos D.P."/>
            <person name="Kaster A.-K."/>
            <person name="Ovreas L."/>
            <person name="Rohde M."/>
            <person name="Galperin M.Y."/>
            <person name="Jogler C."/>
        </authorList>
    </citation>
    <scope>NUCLEOTIDE SEQUENCE [LARGE SCALE GENOMIC DNA]</scope>
    <source>
        <strain evidence="8 9">DSM 8797</strain>
    </source>
</reference>
<feature type="domain" description="Calx-beta" evidence="7">
    <location>
        <begin position="832"/>
        <end position="929"/>
    </location>
</feature>
<dbReference type="InterPro" id="IPR015915">
    <property type="entry name" value="Kelch-typ_b-propeller"/>
</dbReference>
<dbReference type="InterPro" id="IPR051171">
    <property type="entry name" value="CaCA"/>
</dbReference>
<proteinExistence type="predicted"/>
<dbReference type="SUPFAM" id="SSF50998">
    <property type="entry name" value="Quinoprotein alcohol dehydrogenase-like"/>
    <property type="match status" value="1"/>
</dbReference>
<gene>
    <name evidence="8" type="ORF">GmarT_52540</name>
</gene>
<feature type="domain" description="Calx-beta" evidence="7">
    <location>
        <begin position="3933"/>
        <end position="4033"/>
    </location>
</feature>
<feature type="domain" description="Calx-beta" evidence="7">
    <location>
        <begin position="7287"/>
        <end position="7383"/>
    </location>
</feature>
<feature type="domain" description="Calx-beta" evidence="7">
    <location>
        <begin position="3478"/>
        <end position="3574"/>
    </location>
</feature>
<evidence type="ECO:0000313" key="8">
    <source>
        <dbReference type="EMBL" id="QEG19355.1"/>
    </source>
</evidence>
<evidence type="ECO:0000256" key="3">
    <source>
        <dbReference type="ARBA" id="ARBA00022837"/>
    </source>
</evidence>
<feature type="domain" description="Calx-beta" evidence="7">
    <location>
        <begin position="3590"/>
        <end position="3686"/>
    </location>
</feature>
<keyword evidence="5" id="KW-0325">Glycoprotein</keyword>
<dbReference type="PROSITE" id="PS00018">
    <property type="entry name" value="EF_HAND_1"/>
    <property type="match status" value="2"/>
</dbReference>
<dbReference type="InterPro" id="IPR018247">
    <property type="entry name" value="EF_Hand_1_Ca_BS"/>
</dbReference>
<dbReference type="InterPro" id="IPR011047">
    <property type="entry name" value="Quinoprotein_ADH-like_sf"/>
</dbReference>
<feature type="domain" description="Calx-beta" evidence="7">
    <location>
        <begin position="46"/>
        <end position="158"/>
    </location>
</feature>
<feature type="domain" description="Calx-beta" evidence="7">
    <location>
        <begin position="1178"/>
        <end position="1274"/>
    </location>
</feature>
<dbReference type="Gene3D" id="2.60.40.2030">
    <property type="match status" value="41"/>
</dbReference>
<dbReference type="SUPFAM" id="SSF117281">
    <property type="entry name" value="Kelch motif"/>
    <property type="match status" value="1"/>
</dbReference>
<feature type="domain" description="Calx-beta" evidence="7">
    <location>
        <begin position="6204"/>
        <end position="6300"/>
    </location>
</feature>
<dbReference type="Proteomes" id="UP000322887">
    <property type="component" value="Chromosome"/>
</dbReference>
<feature type="domain" description="Calx-beta" evidence="7">
    <location>
        <begin position="6427"/>
        <end position="6523"/>
    </location>
</feature>
<dbReference type="InterPro" id="IPR013519">
    <property type="entry name" value="Int_alpha_beta-p"/>
</dbReference>
<feature type="domain" description="Calx-beta" evidence="7">
    <location>
        <begin position="4659"/>
        <end position="4755"/>
    </location>
</feature>
<dbReference type="Pfam" id="PF03160">
    <property type="entry name" value="Calx-beta"/>
    <property type="match status" value="32"/>
</dbReference>
<keyword evidence="1" id="KW-0732">Signal</keyword>
<feature type="region of interest" description="Disordered" evidence="6">
    <location>
        <begin position="17"/>
        <end position="39"/>
    </location>
</feature>
<dbReference type="InterPro" id="IPR003644">
    <property type="entry name" value="Calx_beta"/>
</dbReference>
<feature type="domain" description="Calx-beta" evidence="7">
    <location>
        <begin position="5756"/>
        <end position="5852"/>
    </location>
</feature>
<feature type="domain" description="Calx-beta" evidence="7">
    <location>
        <begin position="4549"/>
        <end position="4643"/>
    </location>
</feature>
<feature type="domain" description="Calx-beta" evidence="7">
    <location>
        <begin position="1514"/>
        <end position="1610"/>
    </location>
</feature>
<accession>A0ABX5YUR0</accession>
<feature type="domain" description="Calx-beta" evidence="7">
    <location>
        <begin position="7063"/>
        <end position="7159"/>
    </location>
</feature>
<feature type="domain" description="Calx-beta" evidence="7">
    <location>
        <begin position="2709"/>
        <end position="2804"/>
    </location>
</feature>
<organism evidence="8 9">
    <name type="scientific">Gimesia maris</name>
    <dbReference type="NCBI Taxonomy" id="122"/>
    <lineage>
        <taxon>Bacteria</taxon>
        <taxon>Pseudomonadati</taxon>
        <taxon>Planctomycetota</taxon>
        <taxon>Planctomycetia</taxon>
        <taxon>Planctomycetales</taxon>
        <taxon>Planctomycetaceae</taxon>
        <taxon>Gimesia</taxon>
    </lineage>
</organism>
<feature type="domain" description="Calx-beta" evidence="7">
    <location>
        <begin position="3813"/>
        <end position="3920"/>
    </location>
</feature>
<feature type="domain" description="Calx-beta" evidence="7">
    <location>
        <begin position="1626"/>
        <end position="1722"/>
    </location>
</feature>
<feature type="domain" description="Calx-beta" evidence="7">
    <location>
        <begin position="6092"/>
        <end position="6188"/>
    </location>
</feature>
<feature type="domain" description="Calx-beta" evidence="7">
    <location>
        <begin position="5308"/>
        <end position="5404"/>
    </location>
</feature>
<dbReference type="InterPro" id="IPR011043">
    <property type="entry name" value="Gal_Oxase/kelch_b-propeller"/>
</dbReference>
<feature type="domain" description="Calx-beta" evidence="7">
    <location>
        <begin position="1850"/>
        <end position="1946"/>
    </location>
</feature>
<dbReference type="SMART" id="SM00191">
    <property type="entry name" value="Int_alpha"/>
    <property type="match status" value="16"/>
</dbReference>
<dbReference type="PROSITE" id="PS51470">
    <property type="entry name" value="FG_GAP"/>
    <property type="match status" value="5"/>
</dbReference>
<dbReference type="SUPFAM" id="SSF50965">
    <property type="entry name" value="Galactose oxidase, central domain"/>
    <property type="match status" value="2"/>
</dbReference>
<feature type="domain" description="Calx-beta" evidence="7">
    <location>
        <begin position="1290"/>
        <end position="1386"/>
    </location>
</feature>
<dbReference type="SMART" id="SM00237">
    <property type="entry name" value="Calx_beta"/>
    <property type="match status" value="40"/>
</dbReference>
<evidence type="ECO:0000259" key="7">
    <source>
        <dbReference type="SMART" id="SM00237"/>
    </source>
</evidence>
<dbReference type="Gene3D" id="2.130.10.130">
    <property type="entry name" value="Integrin alpha, N-terminal"/>
    <property type="match status" value="6"/>
</dbReference>
<dbReference type="RefSeq" id="WP_002647206.1">
    <property type="nucleotide sequence ID" value="NZ_CP042910.1"/>
</dbReference>
<feature type="domain" description="Calx-beta" evidence="7">
    <location>
        <begin position="1962"/>
        <end position="2069"/>
    </location>
</feature>
<sequence length="7840" mass="844443">MLLANWLRSISKRCRSPRSRKSGLRSPLAQRRASTTRTYAGRGVRREIEVLEDRTLLTSTFDIDINRTVTEGDSGTVDAVLTVTRTGTTPGDLNSSVTVDYFTQDNSATTSDNDYLAISGTLSFSADADAVTQTQTITVQINGDQLSEDYEDFWVILDNIQADNSDVTFENDRRKVYIRNDDQVQLTIDDVTVNEGSGYATLTVSLDIPADDILNVDYTTTGGLIASSPEDFEQTSGTLIFLPGETSKELYVNIIDNQVVGFDSLFYVELSNLQSGYIDAVIADDTAVVTIEDNDREYRNLHYDFEYKQQILPSETTNDNSRFGLTLAADGDTMISTTPYQSYEGVVTQGLAFVYVRNNQGTPLDRSDDTWEYQATLLPPGAQGYDHFGVSVAISGDTAVIGAPNAKDANGVPRGAVYIFTRTGSTWSLQQKLDSESYIYTNYGFGSKVAIEGDTILVGATYYDSSPEYVSVFYRTNGTWSFSQSIGIPYSNQPGKLGQAFDCSFVIENKTLIIGFPNYNNDAGRVSIYRLVDEYWTSVQTLTSPDLTAGARFGFSVSLENDELLIGQPGQDDQLSDLGNAYLFRFNSDTDLWELEQTLDCPYPDTVSQNPHFGSQVLLQDGMMFISSTNNPYWEDIYAGDSFNNGTVIQYTKVDSEWVYYDEIWTPYDSYYYTLLESNIGFASQIALADGGLFISAPVSNEVGTWTGSVFYFGPQKPRVEITETSITEGDNGSQWMTVEVTRKGYNPGDLSQSATIDFSTSDGTAKIADGDYQSATGTLSFYGDPTALTQSQFFTVQITGDTRVEADEYFWVNLSNPTGAVALADSIPSSAKMTINEDDQATISIGPDITVNEDTGYVTLTVSLDQPVETEVKLDYLTVANTATSLNDYTYKSSRLTFAPGEQSQTISIYIRDRDDVELDESFLVKLSNIQASGADVIFADDQAEITILDDDQAQITIKDVTIAEEAGNVVLTVSLTQPVGADMTIDFATSGNSALPGLDFESTSGTLEFHAGDESKTITIPLIDTDMVELQESFLVTLSNLQANGLNISLADDQAEVTINDSDQATLRLTIASLYNIFYSLDESVGYARAVVYLNAPVDAEIRVDYATSDGSAKQPDDYQATSGTLVFSPLDEDQGQTVLIPIIDSDLVEGLENFLVSLSNLQTNGRNVIFENQEAEVRISDNDRALITINDTTVDEDAGVATLTVSLDQPVETAVTFDYSTLSSSASAVTDFISSSGSLTISPGYLTQTISIPLVDAPEVELQEKFRVNLSNIQTNGANVIFADSQGEVTINDNDQAGISVQDLVVDENTGVAAVTVSLDKPVNATVSVNYTTLDLTATQSEDYLSRSGTLIFNAGVQTQTIYIPLINSSLVEADQDFLVSLSGLQATGRDVVYAKQEAVITIADDEQAVLTISNMSVDESVGTITLTVTLEGNIESNISVDYNTSDLTAVATEDYLSTAGTLTFTPQNNSSTITVSIVDSDLVEGDERFLVNLTNIQTAGLTVTLARDKSYVTILDDDQATLSIDDVTVNEATGLATLTVSLDQVVDSVITVDVTTDDQSASAEDDYRSTSGTLAFLPGELTKTVNIALIDSPLMEINETFLVNLSNLKAGTADVIFDKPQGTVTIIDDDPAFVSVTDISVNEDAGNAILTVSLNQPVDTLVSVDFATADQSALQSEDYQNTSGTVTFSPGEQTRTITIPLLNSDRVEADETFLVNLTKLQSGVYPVTLADTVVEVTIVDDSQSNVTIDDISVDEAAGTATLTVTLDRPVDTDISVDYATADQSAAASLDYTGVSATLNFTAGEVSKTITVPIFDSQIVEGDETFLVNLSNLQAGGRHVVLADDQAVATIRDEIPAILIDDMSVRDDSSSIQVTVSLDQAVADMVTVDYVTRNYSAVADSDYLSASGTLTFNPGELTKTFEVTILEHTGSLLGDRSFLVDLSNLQSTGEDVRFADSQAKITLLGDEPSTITINDIVVQEGDDGLTSAVFTVTRTGKIAGDLDFAETVRFFTVEGTAKSYFDYVHTYGTVDFVADASALSQTATIEVQVETDVIANLDQTFRVLIYENTGNSLITDAIGTAIIEDDDQLELTIDDVTVDESSGTATLTVSLSGTFSGDEPLTFNYETRDGTAVAGTDYLPLTGTGSINAGSTSTTITVDLLDYDPHQFERNFDVVLSQFGLNGLDIRIADSQAQVSIQHNYPYQPFDLETKLSPQSSDPAFTSFGSNFATDGNTFITGETSRNYNRGAVQIFIRNDQGTPDDFDDDTWEFQAELIPPAANVNHFFGTSVAVDGDLAVIGAPGAKTGPENIITGSVYIYERVGSNWSLKQEITGSDTDTDGAFGTTVAIEGETVVVGATGEDSERGAVYVYSKVFDLHGGSWIQTAKLTATTPAPESNFGSSLEFENETIVIGSKNDTEFGFQSGAVYIATLVNGEWTVTQKLQSPHPHSQEHFGNSVALQGNTLVVGTVDDKQDFLTSEAAYVFTLDNGIWILTQTLHADQSVTDTAFGADVEIQDDQILITSCSEPGNPDANHIIHVFHLVDGDWVSQGAINAPAASEQIQFGSSLGIAHGTVFIGARDENSGEGTIQLYRPTLLPELSIDSADLLTQPDGSKLLVLEVTRSTGQAGLLSSPTIMDFGTFNMGDSSGQYPSITGTISFTGDPSATTQTETVILQVDSDTSLNLDATFAIGLSPRTGIDYRPQTISPISIIDNPPQITVDDISVSETAGTATLTVSLNQTLTTPVSVDYSTRDQTATASADYLQASGTLTFNPGEQTKTITVSLVDSDLVEHSETFLVDLTNLQSGGTKVYLSDSQAEVIVTDDDQATISIDDVLVDEDAGTATLTVSLDQPVDGGIALDFSTRNQSAIDPEDYLKQSGQLYFNQGELTQTITIEIVDDEVYEFTEAFEVALSQLQSGGLNVSIADSVGQVEITNTDHLPQIEFKTKILSPAGPEQDFRFGNKVAIDGNTLITTPSGIRNVDGSNVLAFIYERNDQGTPEDFSDDTWEYQTALSVGGTGIPNVSNRHLSVDIHDNLALVSLVGRTSSGTYTETIYVFRQLNGIWSHWNTFSNPEYGDQFYSGTNIGVYNARSGERVVFGVPGKDGSVEGEGAIYIYEYQARTYGEWDKIATIVPPESRNITGFGSILAYEDDTLVVGAPTYSGTVDEAGAVFVYRKYNSNWILSQTLVDSNPTTGGHFGKSVDLDGNRLVIGVEKHDSYSQSQHTTVSGNAAVVYDRTSEDDGFNLTDILVATGREENIPLGDHVTVKGDTIVVGSTSLIFSSAYPSPQAVITPTTRFSPQTIYKKINNEWVKQAVVTSPANARYANQVAISSEGEVFFASPTDDESVENSGSIHYFGPNRPPEVSVIKAEVTEGDQGTQQVTVLVARQGTKPGDLSLPASVAFTTSDGTATVLDGDYSAQSGMLDFTGDPSAILQTREITIDIHGDTDIEPAELFNIELLYWVGDVRFTSSSNSTVTIQPDDRALISIDDVSVDESAGSATLTVSLDRPVLSTIELDYQTASQTATASEDYQPTSGSLIFNVGEQTKSISIPINDSDLVESDETFLVNLLNLQADTLPVTFADDQAQVTITDNDQARISIDDVTADEAAGTVTLTVSLDTPVDSSISVNYATGDQSATSPDDYLSQTGTITFDPQEQSKTFTISIFDSLAIEGDETFLVNLTQIQSNGYNVIFADDQATVTIEDETPEISIDDITVNENAGNATLTVTLDQAVANTFTVDFATSDQTAKQTTDYLSTAGTLTFNLGQLTQTINVPLVDDGPLEFDETFLVSLFNIQSSGINVIFADAQAEVTIVDDEKPTISIDNVTIQETDSGTNNAVFTITRSGKNPGGLDFSEQIDFTTQDGTAIAGRDYIATQGSINFAADATALIQTATVEVQIYGDTYTELAETFLVLLSNTASQSTLLEEAGTGTINNDDSSQLLINDVTVDKAAGRALLTVTLTNPVEEAGLVSIDFETVAGTALPGIDYEPTSNIITFGPGEQSKTISIVTYNNTPDWQEPDKSFAVNLFNLKNSGLYVTPINSYATVVLENNNSVSEYEFNSKLYATENPQVDSHFGDQLSVDNNTLISSSPEGVTVYVRNQQGTPAYLFDDTWDIQALIQAPEGASDSNFGASIAISGDTIVIGANEAHAEGSTDLTGAVFIYTRNGSDWNLQQKITASQFGNGNFGSIVAIEGDLLVASSAEQIGRVYIFSRENGVWSEEAEVSGNISLDTVNYVSSLAIDNSTIVIGSNTESGYNHISTVAIVEKVNNVWSVTQKLENSDLGYGSSVDIEDNIIVVGAPDYATLSGGYTSRGRVLIYRLENGEWTGPSYLSDSYIANNTRFGKQVLLQDGLLLVSGNDFRGDADNNSKIHIFQFQGSDVQRQGEILTTDEDKDIIFAHSIGISDGTILIGAPDDTDPRNTGAIHIYGPAHPPIVSIDSARLAVKEDGSKELILEVTRSGSSPGDLSAEGSVEFSTFNLGISSSTFQSITGTFEFTGDPNAVSQTQIFHFSVNNTVNLDLENPLVLGMYNLSGDVFLPEAVSTPIDVFENPVLISIDDKVVSESDETVTLTVSLNQPLDTEISIDFATQSQTADRNDYQESSGTLTFAAGEQTKTITIDIRETNWVELAETFLVKLSNIQSDRADIFLIDSQAQVTIIDEDTATVSINDITVHEDDGKATLTVSLDHRVDSGITINFATVDQSAVDSEDYRSYSWVLEFSQYDYTQTIDITLTNDELFELTETFEVILSQLNSYGRSVTIADNTGIVEILDDDQSQFAEFDSKIFSSEIATDGYFGRAMAVDGDTLVVGSYFFSSHPTLEPAVYVYTRNDQGTTGIESDDTWEFQAKLTPSGGGTWVFGGAVAISGGIIVVGDTHDITNGEDSGAVYVFRRSGQTWSLDQKLVASDGGSHDYFGDEVAIENNTIVVGAYSADLRNSNGDVILENSGAVYVFNQEIDDWVENAKLVADDPQAGKSFGISLALDGNTILVGAPRDGLAGPQIPDSGNGAVYVFERTTSISKVWNQTQKLTPSRDYEGQHFGESVSIEGDTLVVGAGSYQKWDPDTRIYYRTGAAYVFTRNFYGDWSEQQILESETYQEVYFGDKVEIENGMIVVQSFNALPYPDSSRTLHVYSEQNHNWTLQEKFSGSDPVDNGAFGYNFGISGNTILISDVSNDEQASNAGVIYVRSLYNLPLVTIEDVTITEGDNGSQLVTVQVTRKGNKKGDLSIPALMEFTTLNGTATTLDGDYFEKSGTLAFEGDADALSQTRTISIYIQGDIRLEDDEEFYVELSNAIGMARLIQTTATVTITNDDRITISASDLTVNESEQSAEITVRLSHPVSEEVRVSYRTTGQSATTGTDFQSTSGTLIFNPGEQTKMITVPLINSEEVEGDEKFVVSLFSLVSGSTDITIPDPVYWVTIIDDDQAKVSISDLTIDEEAGFATLTVSLDQTVESNVSLDYSTVDGTALSGEDYESTTGTVTFNPGEQSKTITIPIINTNLIEADETFLVNLSNLQANGLDVILADTQAEVTITDSDQPSFSIDDITVNEDAGTATLTVTLDQPLTSVITVDFATADQDANSISDYQQQSGTLTFNPGETTKTIEIIILNSDSTEADETFLVNLLNPQSSIFQPTLTDNQAVVTIHDDDQSTLSIDDIAVDENTGTALITVSLDQKVEGVLTVDFATADQVAVSGTDYLATSGTLTFNPNNLTQTISVPLVNSELVELDEVFLINIFNLQTQGLAVSIADPQGEVTIRDDDRATVTIDELTVNEETGSATLTVSLDHPVDTSISLDYSTADGTAISGSDYQSTTGTLTFNPNQQTQTITIPLINTDLVEDEEYFLVNLSNLQPNGRDVVLGVTQTNVTITDTDQPAFSINDITVNEGTGTANVTVTLDQPLTSIVTVDFSTSDQTATSGSDYQAASGTLVFNPGDTSIIIQIPLIDTDSTEVDETFLVNLSNPQSSVYQPTLAVPQAVVTIQDNDPGSISINDITVDEGAGTALVTVSLDREANTAISVNYATADGSAVSGSDYQSTSGTLTFNPGDTSLTISIPLIDSDLIETAESFYVNLSNLQAPGLDVSLADDRGQVTIKDDDRAILSIQNLTVDEDIGTTLLTVSLDQPLLTSIAIDFETLNGTALANSDFTSTSGTLIFNTGITTQTISLTILDDDLQEPAESFFVKLSSLEQNGSPVDLVNDLAEITILDNDLAKLSINDIEVNEDLGTATLTVSLDRTLTTAFSVDFLTIDGTAEVNSDYLTNSGTLTFNPGDVTKTIDVSIVDSDNVELTETLQVQLTNLQAADYLVSLSDPVGEISILDDDQATLSIDDITVDENSGTAQLTVSLSQPVESTVLVEYATADQTAVALSDYLQTSGTLTFYSGETTKFITVNLVDNDQLETDENLLVNLSQLQSSADVIILDNQGLITIHDEDQATISLQDVIVSETAGKAILTVLLDKSVDSNVTLNFTTIDQSATSPEDYVSQSGILTFASGTKHQTIEIDLVDSAQVELLETFDVQLSNIQSDGLNFVFADDRATITIKDDDLGDYEWKSKLYAEGTVHPADVFGYNNAVDGDTLISGSPGWDHIHNGPEGPFLSYGGAFIYVRNDQGTPDYSGDDTWDYQSTLFASDADTYSDNYGWSVDISGDTAVVGAPQGDGTIDNIGSAYVYTRSNGVWTFQQELNASDAKFNSFFGSIVTIEGDTIVVGARVENNNTGSAYVFTRVDGVWTETAKLVADDAEEEMNFANTIDIENSTIVVGAMYESETYPRSGAVYIFTEQDGVWTQSQKLKDSTPGTYGRFGNSVSLEGDLLLIGAPSYLNYSHSAGKAVLYQRNPENGLWSPLQNLVASDAAFNSHFGNYVEIHNEQIFVSASSDPTGVDVNGAVYRFEQVNQAWVEQQKFSSPDADPSDFYGASFVAANDMLLISARYDDDVAFNTGSLYLYGLPQNPAITIDDVSITEADDGSTMIIANVTRTATKPGELIFEATVDFSTIDGTATIADGDYENTTGTITFESDPNASSQTQTISIRIYGDTLLETDETFGIKLLNVTGHARIADSEATITIENDDQATISINDAIIDEDAGSVSITVSLDHPIDTSISVDYATADQTANSANDYTTTTGTLTFSPEIQSQTIVIAITDTDLVEWDETFLVNLSGLQTNGRNVVLGDAQAVITIHDDDQAAISINDATIDEDAGSVSITVSLDHPIDTSISVDYATADQTANSANDYTTTTGTLTFSPGDQLQTIVIPITDTDLVEWDETFLVNLSGLQSNGRNVELGDAQAVITIHDDDQAAISINDISVSEDVGTALVTVTLDMPVTQTISVNYALNDLTALSSSDYTDTSGTLTFLPGDQTKTISISITDTDIFENDEIFQVQLSQLQANGLNVVLEDDLGEVTIVDEASGSAEIQLRVVDTPTITELSGESDTLPTHLNNVSEWDTYWVEFWIDTSIPVNQGVFSAGLDFHYDTAFTSATEIEYGAGFDTNQSGTVDDQAGTVSDLYAETSTDHLGESRFLLFARLKFEPLATDQVVVDMDGKSIGPYHLGFDITSQQVSLSGDVPVYTSVSNFSQTHIWANPFDFNDDDKINYRDLILLAGDYSDIPSESDSQNSWISDLNQDNKVNYRDLILLVGNYGKNKADNRTITYPANYPEVWNQHLLVNTLTEAKPDPETVTQSAAENTLTSIVKQIQPELDPVQQNSLAQVSIQVVDLQGDALGHVISNTIYIDANAAGYGWFIDTTPFDHSEFVYTSDLTLIALEDGPAANQVDLWTVIMHELGHILGVDHAAEGVMQNTLDPGIRKLPGFLETLNESSQQPENEIDDFFSDMTEDIDLIVL</sequence>
<keyword evidence="9" id="KW-1185">Reference proteome</keyword>
<feature type="domain" description="Calx-beta" evidence="7">
    <location>
        <begin position="6957"/>
        <end position="7050"/>
    </location>
</feature>
<feature type="domain" description="Calx-beta" evidence="7">
    <location>
        <begin position="2820"/>
        <end position="2916"/>
    </location>
</feature>
<evidence type="ECO:0000256" key="4">
    <source>
        <dbReference type="ARBA" id="ARBA00023065"/>
    </source>
</evidence>
<feature type="domain" description="Calx-beta" evidence="7">
    <location>
        <begin position="707"/>
        <end position="816"/>
    </location>
</feature>
<dbReference type="InterPro" id="IPR036439">
    <property type="entry name" value="Dockerin_dom_sf"/>
</dbReference>
<evidence type="ECO:0000313" key="9">
    <source>
        <dbReference type="Proteomes" id="UP000322887"/>
    </source>
</evidence>
<feature type="domain" description="Calx-beta" evidence="7">
    <location>
        <begin position="5184"/>
        <end position="5295"/>
    </location>
</feature>
<evidence type="ECO:0000256" key="6">
    <source>
        <dbReference type="SAM" id="MobiDB-lite"/>
    </source>
</evidence>
<feature type="domain" description="Calx-beta" evidence="7">
    <location>
        <begin position="5868"/>
        <end position="5964"/>
    </location>
</feature>
<keyword evidence="4" id="KW-0406">Ion transport</keyword>
<dbReference type="PANTHER" id="PTHR11878">
    <property type="entry name" value="SODIUM/CALCIUM EXCHANGER"/>
    <property type="match status" value="1"/>
</dbReference>
<feature type="domain" description="Calx-beta" evidence="7">
    <location>
        <begin position="5644"/>
        <end position="5740"/>
    </location>
</feature>
<feature type="domain" description="Calx-beta" evidence="7">
    <location>
        <begin position="6316"/>
        <end position="6412"/>
    </location>
</feature>
<feature type="domain" description="Calx-beta" evidence="7">
    <location>
        <begin position="5420"/>
        <end position="5516"/>
    </location>
</feature>
<feature type="domain" description="Calx-beta" evidence="7">
    <location>
        <begin position="7175"/>
        <end position="7271"/>
    </location>
</feature>
<keyword evidence="2" id="KW-0677">Repeat</keyword>
<protein>
    <submittedName>
        <fullName evidence="8">Calx-beta domain protein</fullName>
    </submittedName>
</protein>
<keyword evidence="3" id="KW-0106">Calcium</keyword>
<dbReference type="InterPro" id="IPR024079">
    <property type="entry name" value="MetalloPept_cat_dom_sf"/>
</dbReference>
<evidence type="ECO:0000256" key="5">
    <source>
        <dbReference type="ARBA" id="ARBA00023180"/>
    </source>
</evidence>
<evidence type="ECO:0000256" key="1">
    <source>
        <dbReference type="ARBA" id="ARBA00022729"/>
    </source>
</evidence>
<name>A0ABX5YUR0_9PLAN</name>
<feature type="domain" description="Calx-beta" evidence="7">
    <location>
        <begin position="3702"/>
        <end position="3797"/>
    </location>
</feature>
<dbReference type="Gene3D" id="3.40.390.10">
    <property type="entry name" value="Collagenase (Catalytic Domain)"/>
    <property type="match status" value="1"/>
</dbReference>
<feature type="domain" description="Calx-beta" evidence="7">
    <location>
        <begin position="2082"/>
        <end position="2180"/>
    </location>
</feature>
<evidence type="ECO:0000256" key="2">
    <source>
        <dbReference type="ARBA" id="ARBA00022737"/>
    </source>
</evidence>
<feature type="domain" description="Calx-beta" evidence="7">
    <location>
        <begin position="174"/>
        <end position="271"/>
    </location>
</feature>
<keyword evidence="4" id="KW-0813">Transport</keyword>
<feature type="domain" description="Calx-beta" evidence="7">
    <location>
        <begin position="1738"/>
        <end position="1834"/>
    </location>
</feature>
<dbReference type="Gene3D" id="1.10.1330.10">
    <property type="entry name" value="Dockerin domain"/>
    <property type="match status" value="1"/>
</dbReference>
<dbReference type="PANTHER" id="PTHR11878:SF65">
    <property type="entry name" value="NA_CA-EXCHANGE PROTEIN, ISOFORM G"/>
    <property type="match status" value="1"/>
</dbReference>
<feature type="domain" description="Calx-beta" evidence="7">
    <location>
        <begin position="1402"/>
        <end position="1498"/>
    </location>
</feature>
<dbReference type="SUPFAM" id="SSF55486">
    <property type="entry name" value="Metalloproteases ('zincins'), catalytic domain"/>
    <property type="match status" value="1"/>
</dbReference>
<feature type="domain" description="Calx-beta" evidence="7">
    <location>
        <begin position="1057"/>
        <end position="1162"/>
    </location>
</feature>
<dbReference type="InterPro" id="IPR038081">
    <property type="entry name" value="CalX-like_sf"/>
</dbReference>
<dbReference type="EMBL" id="CP042910">
    <property type="protein sequence ID" value="QEG19355.1"/>
    <property type="molecule type" value="Genomic_DNA"/>
</dbReference>
<dbReference type="GeneID" id="98649693"/>
<feature type="domain" description="Calx-beta" evidence="7">
    <location>
        <begin position="945"/>
        <end position="1041"/>
    </location>
</feature>
<dbReference type="Pfam" id="PF14312">
    <property type="entry name" value="FG-GAP_2"/>
    <property type="match status" value="17"/>
</dbReference>